<dbReference type="OMA" id="GPQFTFP"/>
<dbReference type="CDD" id="cd03713">
    <property type="entry name" value="EFG_mtEFG_C"/>
    <property type="match status" value="1"/>
</dbReference>
<keyword evidence="2" id="KW-0648">Protein biosynthesis</keyword>
<dbReference type="SUPFAM" id="SSF52540">
    <property type="entry name" value="P-loop containing nucleoside triphosphate hydrolases"/>
    <property type="match status" value="1"/>
</dbReference>
<dbReference type="EMBL" id="VCGU01000458">
    <property type="protein sequence ID" value="TRY62967.1"/>
    <property type="molecule type" value="Genomic_DNA"/>
</dbReference>
<dbReference type="Gene3D" id="3.40.50.300">
    <property type="entry name" value="P-loop containing nucleotide triphosphate hydrolases"/>
    <property type="match status" value="1"/>
</dbReference>
<dbReference type="GO" id="GO:0032790">
    <property type="term" value="P:ribosome disassembly"/>
    <property type="evidence" value="ECO:0007669"/>
    <property type="project" value="TreeGrafter"/>
</dbReference>
<reference evidence="6 7" key="1">
    <citation type="journal article" date="2018" name="Nat. Ecol. Evol.">
        <title>Genomic signatures of mitonuclear coevolution across populations of Tigriopus californicus.</title>
        <authorList>
            <person name="Barreto F.S."/>
            <person name="Watson E.T."/>
            <person name="Lima T.G."/>
            <person name="Willett C.S."/>
            <person name="Edmands S."/>
            <person name="Li W."/>
            <person name="Burton R.S."/>
        </authorList>
    </citation>
    <scope>NUCLEOTIDE SEQUENCE [LARGE SCALE GENOMIC DNA]</scope>
    <source>
        <strain evidence="6 7">San Diego</strain>
    </source>
</reference>
<accession>A0A553NC16</accession>
<feature type="domain" description="Tr-type G" evidence="5">
    <location>
        <begin position="1"/>
        <end position="278"/>
    </location>
</feature>
<name>A0A553NC16_TIGCA</name>
<dbReference type="InterPro" id="IPR020568">
    <property type="entry name" value="Ribosomal_Su5_D2-typ_SF"/>
</dbReference>
<dbReference type="CDD" id="cd01886">
    <property type="entry name" value="EF-G"/>
    <property type="match status" value="1"/>
</dbReference>
<dbReference type="SMART" id="SM00838">
    <property type="entry name" value="EFG_C"/>
    <property type="match status" value="1"/>
</dbReference>
<dbReference type="SUPFAM" id="SSF54211">
    <property type="entry name" value="Ribosomal protein S5 domain 2-like"/>
    <property type="match status" value="1"/>
</dbReference>
<dbReference type="Proteomes" id="UP000318571">
    <property type="component" value="Chromosome 10"/>
</dbReference>
<gene>
    <name evidence="6" type="ORF">TCAL_04925</name>
</gene>
<dbReference type="PRINTS" id="PR00315">
    <property type="entry name" value="ELONGATNFCT"/>
</dbReference>
<dbReference type="NCBIfam" id="TIGR00231">
    <property type="entry name" value="small_GTP"/>
    <property type="match status" value="1"/>
</dbReference>
<dbReference type="Pfam" id="PF00009">
    <property type="entry name" value="GTP_EFTU"/>
    <property type="match status" value="1"/>
</dbReference>
<dbReference type="InterPro" id="IPR053905">
    <property type="entry name" value="EF-G-like_DII"/>
</dbReference>
<dbReference type="Pfam" id="PF22042">
    <property type="entry name" value="EF-G_D2"/>
    <property type="match status" value="1"/>
</dbReference>
<dbReference type="GO" id="GO:0032543">
    <property type="term" value="P:mitochondrial translation"/>
    <property type="evidence" value="ECO:0007669"/>
    <property type="project" value="TreeGrafter"/>
</dbReference>
<dbReference type="CDD" id="cd16262">
    <property type="entry name" value="EFG_III"/>
    <property type="match status" value="1"/>
</dbReference>
<evidence type="ECO:0000256" key="1">
    <source>
        <dbReference type="ARBA" id="ARBA00022741"/>
    </source>
</evidence>
<dbReference type="STRING" id="6832.A0A553NC16"/>
<dbReference type="GO" id="GO:0005525">
    <property type="term" value="F:GTP binding"/>
    <property type="evidence" value="ECO:0007669"/>
    <property type="project" value="UniProtKB-KW"/>
</dbReference>
<dbReference type="InterPro" id="IPR035647">
    <property type="entry name" value="EFG_III/V"/>
</dbReference>
<dbReference type="AlphaFoldDB" id="A0A553NC16"/>
<dbReference type="PROSITE" id="PS00301">
    <property type="entry name" value="G_TR_1"/>
    <property type="match status" value="1"/>
</dbReference>
<dbReference type="InterPro" id="IPR000795">
    <property type="entry name" value="T_Tr_GTP-bd_dom"/>
</dbReference>
<dbReference type="InterPro" id="IPR009000">
    <property type="entry name" value="Transl_B-barrel_sf"/>
</dbReference>
<proteinExistence type="predicted"/>
<keyword evidence="4" id="KW-0342">GTP-binding</keyword>
<dbReference type="GO" id="GO:0005759">
    <property type="term" value="C:mitochondrial matrix"/>
    <property type="evidence" value="ECO:0007669"/>
    <property type="project" value="UniProtKB-ARBA"/>
</dbReference>
<protein>
    <recommendedName>
        <fullName evidence="5">Tr-type G domain-containing protein</fullName>
    </recommendedName>
</protein>
<dbReference type="SUPFAM" id="SSF54980">
    <property type="entry name" value="EF-G C-terminal domain-like"/>
    <property type="match status" value="2"/>
</dbReference>
<dbReference type="PANTHER" id="PTHR43261">
    <property type="entry name" value="TRANSLATION ELONGATION FACTOR G-RELATED"/>
    <property type="match status" value="1"/>
</dbReference>
<dbReference type="GO" id="GO:0003924">
    <property type="term" value="F:GTPase activity"/>
    <property type="evidence" value="ECO:0007669"/>
    <property type="project" value="InterPro"/>
</dbReference>
<keyword evidence="7" id="KW-1185">Reference proteome</keyword>
<dbReference type="Pfam" id="PF00679">
    <property type="entry name" value="EFG_C"/>
    <property type="match status" value="1"/>
</dbReference>
<dbReference type="Gene3D" id="3.30.70.240">
    <property type="match status" value="1"/>
</dbReference>
<evidence type="ECO:0000259" key="5">
    <source>
        <dbReference type="PROSITE" id="PS51722"/>
    </source>
</evidence>
<evidence type="ECO:0000313" key="6">
    <source>
        <dbReference type="EMBL" id="TRY62967.1"/>
    </source>
</evidence>
<dbReference type="InterPro" id="IPR005225">
    <property type="entry name" value="Small_GTP-bd"/>
</dbReference>
<organism evidence="6 7">
    <name type="scientific">Tigriopus californicus</name>
    <name type="common">Marine copepod</name>
    <dbReference type="NCBI Taxonomy" id="6832"/>
    <lineage>
        <taxon>Eukaryota</taxon>
        <taxon>Metazoa</taxon>
        <taxon>Ecdysozoa</taxon>
        <taxon>Arthropoda</taxon>
        <taxon>Crustacea</taxon>
        <taxon>Multicrustacea</taxon>
        <taxon>Hexanauplia</taxon>
        <taxon>Copepoda</taxon>
        <taxon>Harpacticoida</taxon>
        <taxon>Harpacticidae</taxon>
        <taxon>Tigriopus</taxon>
    </lineage>
</organism>
<dbReference type="SUPFAM" id="SSF50447">
    <property type="entry name" value="Translation proteins"/>
    <property type="match status" value="1"/>
</dbReference>
<dbReference type="InterPro" id="IPR009022">
    <property type="entry name" value="EFG_III"/>
</dbReference>
<dbReference type="InterPro" id="IPR041095">
    <property type="entry name" value="EFG_II"/>
</dbReference>
<dbReference type="InterPro" id="IPR027417">
    <property type="entry name" value="P-loop_NTPase"/>
</dbReference>
<dbReference type="InterPro" id="IPR035649">
    <property type="entry name" value="EFG_V"/>
</dbReference>
<comment type="caution">
    <text evidence="6">The sequence shown here is derived from an EMBL/GenBank/DDBJ whole genome shotgun (WGS) entry which is preliminary data.</text>
</comment>
<dbReference type="InterPro" id="IPR031157">
    <property type="entry name" value="G_TR_CS"/>
</dbReference>
<evidence type="ECO:0000313" key="7">
    <source>
        <dbReference type="Proteomes" id="UP000318571"/>
    </source>
</evidence>
<keyword evidence="1" id="KW-0547">Nucleotide-binding</keyword>
<dbReference type="InterPro" id="IPR000640">
    <property type="entry name" value="EFG_V-like"/>
</dbReference>
<dbReference type="FunFam" id="3.40.50.300:FF:000514">
    <property type="entry name" value="Ribosome-releasing factor 2, mitochondrial"/>
    <property type="match status" value="1"/>
</dbReference>
<dbReference type="Gene3D" id="3.30.70.870">
    <property type="entry name" value="Elongation Factor G (Translational Gtpase), domain 3"/>
    <property type="match status" value="1"/>
</dbReference>
<dbReference type="InterPro" id="IPR014721">
    <property type="entry name" value="Ribsml_uS5_D2-typ_fold_subgr"/>
</dbReference>
<evidence type="ECO:0000256" key="3">
    <source>
        <dbReference type="ARBA" id="ARBA00023128"/>
    </source>
</evidence>
<keyword evidence="3" id="KW-0496">Mitochondrion</keyword>
<evidence type="ECO:0000256" key="2">
    <source>
        <dbReference type="ARBA" id="ARBA00022917"/>
    </source>
</evidence>
<dbReference type="PANTHER" id="PTHR43261:SF1">
    <property type="entry name" value="RIBOSOME-RELEASING FACTOR 2, MITOCHONDRIAL"/>
    <property type="match status" value="1"/>
</dbReference>
<dbReference type="FunFam" id="3.30.70.240:FF:000001">
    <property type="entry name" value="Elongation factor G"/>
    <property type="match status" value="1"/>
</dbReference>
<evidence type="ECO:0000256" key="4">
    <source>
        <dbReference type="ARBA" id="ARBA00023134"/>
    </source>
</evidence>
<dbReference type="Gene3D" id="3.30.230.10">
    <property type="match status" value="1"/>
</dbReference>
<dbReference type="PROSITE" id="PS51722">
    <property type="entry name" value="G_TR_2"/>
    <property type="match status" value="1"/>
</dbReference>
<sequence>MAHIDAGKTTTTERMLYYAGYTSHLGEVHDGDTVMDYMEQERDRGITISSAAITFPWNDHQVNLIDTPGHVDFTIEVERALRVLDGGVVVLDGSAGVEAQTMTVWRQAQRNGVPRIAFINKMDKPNCDWDLSLQSIQKRLNRRPLLIQKPIGQGKSFTGLLDLVEKSALIWDSSSSEKFGRNYRVISFDSPECPRDWSEEGRQGHMDLIGHLSDGHPDIAERVLMDESISNQLLKTSLRAEVLNPESQNLVTLCGSAYKNIGVQPLMNGIVDYLPSPKDIRYPFLKIYGSHFCGLVFKIIHDPNKGALNFVRVYQGRLEEGASIYNMTRGTSEKVTQLMVAFADDFKAVSAVEAGNIAVIGGLRDTFTGDTLVPSSSKARNVVQEWEKNPRGLVSPYLSGISVPNPVFYCSIEPIAVRYQTALEKALANLVREDPSLHVNLSKETGQTVLSGMGELHLEIIRDRILKEYKVETDLGELMIAYRETPTTSLRQTVNYAKKIYDTNIAIQIDLSLNVGAPNEIQPSSFKFSKTKDDSTQLETLKAFQIKAIWKGYNDGIELGPILGYPVLNSCFTLHSVELCREATPPLISAAMGYAMNQLMKEASMVLLEPIMRLDVTVEKEAMAVLNQDILRRRGTIEDTDLLGELNSMTAFAPLAELRGYSNHVRTITSGKAFFGMEFSHYEGMTEANQRKAIEDVTGFAPM</sequence>
<dbReference type="Gene3D" id="2.40.30.10">
    <property type="entry name" value="Translation factors"/>
    <property type="match status" value="1"/>
</dbReference>
<dbReference type="Pfam" id="PF14492">
    <property type="entry name" value="EFG_III"/>
    <property type="match status" value="1"/>
</dbReference>